<organism evidence="2 3">
    <name type="scientific">Autumnicola tepida</name>
    <dbReference type="NCBI Taxonomy" id="3075595"/>
    <lineage>
        <taxon>Bacteria</taxon>
        <taxon>Pseudomonadati</taxon>
        <taxon>Bacteroidota</taxon>
        <taxon>Flavobacteriia</taxon>
        <taxon>Flavobacteriales</taxon>
        <taxon>Flavobacteriaceae</taxon>
        <taxon>Autumnicola</taxon>
    </lineage>
</organism>
<accession>A0ABU3CBL9</accession>
<evidence type="ECO:0000256" key="1">
    <source>
        <dbReference type="SAM" id="Phobius"/>
    </source>
</evidence>
<name>A0ABU3CBL9_9FLAO</name>
<protein>
    <submittedName>
        <fullName evidence="2">Uncharacterized protein</fullName>
    </submittedName>
</protein>
<feature type="transmembrane region" description="Helical" evidence="1">
    <location>
        <begin position="17"/>
        <end position="35"/>
    </location>
</feature>
<gene>
    <name evidence="2" type="ORF">RM553_12880</name>
</gene>
<evidence type="ECO:0000313" key="3">
    <source>
        <dbReference type="Proteomes" id="UP001262889"/>
    </source>
</evidence>
<dbReference type="RefSeq" id="WP_311535348.1">
    <property type="nucleotide sequence ID" value="NZ_JAVRHQ010000015.1"/>
</dbReference>
<reference evidence="2 3" key="1">
    <citation type="submission" date="2023-09" db="EMBL/GenBank/DDBJ databases">
        <authorList>
            <person name="Rey-Velasco X."/>
        </authorList>
    </citation>
    <scope>NUCLEOTIDE SEQUENCE [LARGE SCALE GENOMIC DNA]</scope>
    <source>
        <strain evidence="2 3">F363</strain>
    </source>
</reference>
<comment type="caution">
    <text evidence="2">The sequence shown here is derived from an EMBL/GenBank/DDBJ whole genome shotgun (WGS) entry which is preliminary data.</text>
</comment>
<evidence type="ECO:0000313" key="2">
    <source>
        <dbReference type="EMBL" id="MDT0643730.1"/>
    </source>
</evidence>
<keyword evidence="1" id="KW-0812">Transmembrane</keyword>
<keyword evidence="3" id="KW-1185">Reference proteome</keyword>
<keyword evidence="1" id="KW-0472">Membrane</keyword>
<proteinExistence type="predicted"/>
<dbReference type="EMBL" id="JAVRHQ010000015">
    <property type="protein sequence ID" value="MDT0643730.1"/>
    <property type="molecule type" value="Genomic_DNA"/>
</dbReference>
<sequence length="136" mass="15690">MKEIVSETLDIVRNNQAFFIGVVGLFITYHFSKLTRKRESDKMLKDLFEGFNQRYDLLNNKIYDIVKASKDNQAVANKSDLTADQKKTLIDYFNLCAEEYFGIKGIESMIKFGKAGKQEWTIGIVMTLLLKCGMKR</sequence>
<keyword evidence="1" id="KW-1133">Transmembrane helix</keyword>
<dbReference type="Proteomes" id="UP001262889">
    <property type="component" value="Unassembled WGS sequence"/>
</dbReference>